<organism evidence="2 3">
    <name type="scientific">Corchorus capsularis</name>
    <name type="common">Jute</name>
    <dbReference type="NCBI Taxonomy" id="210143"/>
    <lineage>
        <taxon>Eukaryota</taxon>
        <taxon>Viridiplantae</taxon>
        <taxon>Streptophyta</taxon>
        <taxon>Embryophyta</taxon>
        <taxon>Tracheophyta</taxon>
        <taxon>Spermatophyta</taxon>
        <taxon>Magnoliopsida</taxon>
        <taxon>eudicotyledons</taxon>
        <taxon>Gunneridae</taxon>
        <taxon>Pentapetalae</taxon>
        <taxon>rosids</taxon>
        <taxon>malvids</taxon>
        <taxon>Malvales</taxon>
        <taxon>Malvaceae</taxon>
        <taxon>Grewioideae</taxon>
        <taxon>Apeibeae</taxon>
        <taxon>Corchorus</taxon>
    </lineage>
</organism>
<proteinExistence type="predicted"/>
<feature type="non-terminal residue" evidence="2">
    <location>
        <position position="1"/>
    </location>
</feature>
<evidence type="ECO:0000313" key="2">
    <source>
        <dbReference type="EMBL" id="OMO69859.1"/>
    </source>
</evidence>
<gene>
    <name evidence="2" type="ORF">CCACVL1_19226</name>
</gene>
<reference evidence="2 3" key="1">
    <citation type="submission" date="2013-09" db="EMBL/GenBank/DDBJ databases">
        <title>Corchorus capsularis genome sequencing.</title>
        <authorList>
            <person name="Alam M."/>
            <person name="Haque M.S."/>
            <person name="Islam M.S."/>
            <person name="Emdad E.M."/>
            <person name="Islam M.M."/>
            <person name="Ahmed B."/>
            <person name="Halim A."/>
            <person name="Hossen Q.M.M."/>
            <person name="Hossain M.Z."/>
            <person name="Ahmed R."/>
            <person name="Khan M.M."/>
            <person name="Islam R."/>
            <person name="Rashid M.M."/>
            <person name="Khan S.A."/>
            <person name="Rahman M.S."/>
            <person name="Alam M."/>
        </authorList>
    </citation>
    <scope>NUCLEOTIDE SEQUENCE [LARGE SCALE GENOMIC DNA]</scope>
    <source>
        <strain evidence="3">cv. CVL-1</strain>
        <tissue evidence="2">Whole seedling</tissue>
    </source>
</reference>
<accession>A0A1R3HHR5</accession>
<feature type="region of interest" description="Disordered" evidence="1">
    <location>
        <begin position="1"/>
        <end position="26"/>
    </location>
</feature>
<dbReference type="EMBL" id="AWWV01011928">
    <property type="protein sequence ID" value="OMO69859.1"/>
    <property type="molecule type" value="Genomic_DNA"/>
</dbReference>
<name>A0A1R3HHR5_COCAP</name>
<sequence length="26" mass="2989">EELTLNPSGQLRKQEENCTLTQNSQQ</sequence>
<evidence type="ECO:0000313" key="3">
    <source>
        <dbReference type="Proteomes" id="UP000188268"/>
    </source>
</evidence>
<evidence type="ECO:0000256" key="1">
    <source>
        <dbReference type="SAM" id="MobiDB-lite"/>
    </source>
</evidence>
<keyword evidence="3" id="KW-1185">Reference proteome</keyword>
<comment type="caution">
    <text evidence="2">The sequence shown here is derived from an EMBL/GenBank/DDBJ whole genome shotgun (WGS) entry which is preliminary data.</text>
</comment>
<dbReference type="Proteomes" id="UP000188268">
    <property type="component" value="Unassembled WGS sequence"/>
</dbReference>
<protein>
    <submittedName>
        <fullName evidence="2">Uncharacterized protein</fullName>
    </submittedName>
</protein>
<dbReference type="AlphaFoldDB" id="A0A1R3HHR5"/>
<dbReference type="Gramene" id="OMO69859">
    <property type="protein sequence ID" value="OMO69859"/>
    <property type="gene ID" value="CCACVL1_19226"/>
</dbReference>